<protein>
    <submittedName>
        <fullName evidence="3">Histidine kinase</fullName>
    </submittedName>
</protein>
<evidence type="ECO:0000313" key="4">
    <source>
        <dbReference type="Proteomes" id="UP001250656"/>
    </source>
</evidence>
<evidence type="ECO:0000313" key="3">
    <source>
        <dbReference type="EMBL" id="MDT7828434.1"/>
    </source>
</evidence>
<dbReference type="InterPro" id="IPR036890">
    <property type="entry name" value="HATPase_C_sf"/>
</dbReference>
<feature type="transmembrane region" description="Helical" evidence="1">
    <location>
        <begin position="79"/>
        <end position="97"/>
    </location>
</feature>
<gene>
    <name evidence="3" type="ORF">RQM65_07150</name>
</gene>
<evidence type="ECO:0000259" key="2">
    <source>
        <dbReference type="Pfam" id="PF06580"/>
    </source>
</evidence>
<dbReference type="RefSeq" id="WP_314013754.1">
    <property type="nucleotide sequence ID" value="NZ_JAVTTP010000001.1"/>
</dbReference>
<proteinExistence type="predicted"/>
<dbReference type="InterPro" id="IPR050640">
    <property type="entry name" value="Bact_2-comp_sensor_kinase"/>
</dbReference>
<dbReference type="GO" id="GO:0016301">
    <property type="term" value="F:kinase activity"/>
    <property type="evidence" value="ECO:0007669"/>
    <property type="project" value="UniProtKB-KW"/>
</dbReference>
<dbReference type="PANTHER" id="PTHR34220:SF7">
    <property type="entry name" value="SENSOR HISTIDINE KINASE YPDA"/>
    <property type="match status" value="1"/>
</dbReference>
<feature type="transmembrane region" description="Helical" evidence="1">
    <location>
        <begin position="12"/>
        <end position="32"/>
    </location>
</feature>
<keyword evidence="1" id="KW-0812">Transmembrane</keyword>
<feature type="transmembrane region" description="Helical" evidence="1">
    <location>
        <begin position="44"/>
        <end position="67"/>
    </location>
</feature>
<dbReference type="Gene3D" id="3.30.565.10">
    <property type="entry name" value="Histidine kinase-like ATPase, C-terminal domain"/>
    <property type="match status" value="1"/>
</dbReference>
<reference evidence="3 4" key="1">
    <citation type="submission" date="2023-09" db="EMBL/GenBank/DDBJ databases">
        <title>Novel taxa isolated from Blanes Bay.</title>
        <authorList>
            <person name="Rey-Velasco X."/>
            <person name="Lucena T."/>
        </authorList>
    </citation>
    <scope>NUCLEOTIDE SEQUENCE [LARGE SCALE GENOMIC DNA]</scope>
    <source>
        <strain evidence="3 4">S334</strain>
    </source>
</reference>
<dbReference type="Pfam" id="PF06580">
    <property type="entry name" value="His_kinase"/>
    <property type="match status" value="1"/>
</dbReference>
<keyword evidence="3" id="KW-0418">Kinase</keyword>
<dbReference type="SUPFAM" id="SSF55874">
    <property type="entry name" value="ATPase domain of HSP90 chaperone/DNA topoisomerase II/histidine kinase"/>
    <property type="match status" value="1"/>
</dbReference>
<feature type="domain" description="Signal transduction histidine kinase internal region" evidence="2">
    <location>
        <begin position="158"/>
        <end position="236"/>
    </location>
</feature>
<dbReference type="PANTHER" id="PTHR34220">
    <property type="entry name" value="SENSOR HISTIDINE KINASE YPDA"/>
    <property type="match status" value="1"/>
</dbReference>
<evidence type="ECO:0000256" key="1">
    <source>
        <dbReference type="SAM" id="Phobius"/>
    </source>
</evidence>
<dbReference type="EMBL" id="JAVTTP010000001">
    <property type="protein sequence ID" value="MDT7828434.1"/>
    <property type="molecule type" value="Genomic_DNA"/>
</dbReference>
<organism evidence="3 4">
    <name type="scientific">Pricia mediterranea</name>
    <dbReference type="NCBI Taxonomy" id="3076079"/>
    <lineage>
        <taxon>Bacteria</taxon>
        <taxon>Pseudomonadati</taxon>
        <taxon>Bacteroidota</taxon>
        <taxon>Flavobacteriia</taxon>
        <taxon>Flavobacteriales</taxon>
        <taxon>Flavobacteriaceae</taxon>
        <taxon>Pricia</taxon>
    </lineage>
</organism>
<sequence>MELQFISFKRFQAVVIHLLVWGFVFSLPYIFSLQWQEGRMPTEFARKILVLNIVMNLIWAGTFYLNTQVLVPRILYRKNILIYLAVNSGLLAAILLINRLVFEALLFRAPYSINKALVHNALPFLFFVLIAIAFRTVSDRLVLERKAKERESETLKTELAFLRSQISPHFLFNVLNNIVALVRLKSEELEPTILKLSSLMQYMLYETDEDKVLLKSEVDYLGNYIDLQKLRFGKRLNLNFDVDMKEDWHTIEPMLLIPFVENAFKHGTGMIADPVIDISLKADNGELLFSVKNKYIEKDEAKDKVSGIGLSNVRRRLELLYGKGHDLKIDKTADWYIVTLQLTFEAP</sequence>
<feature type="transmembrane region" description="Helical" evidence="1">
    <location>
        <begin position="117"/>
        <end position="137"/>
    </location>
</feature>
<keyword evidence="3" id="KW-0808">Transferase</keyword>
<accession>A0ABU3L3X8</accession>
<keyword evidence="1" id="KW-1133">Transmembrane helix</keyword>
<dbReference type="InterPro" id="IPR010559">
    <property type="entry name" value="Sig_transdc_His_kin_internal"/>
</dbReference>
<dbReference type="Proteomes" id="UP001250656">
    <property type="component" value="Unassembled WGS sequence"/>
</dbReference>
<keyword evidence="1" id="KW-0472">Membrane</keyword>
<comment type="caution">
    <text evidence="3">The sequence shown here is derived from an EMBL/GenBank/DDBJ whole genome shotgun (WGS) entry which is preliminary data.</text>
</comment>
<name>A0ABU3L3X8_9FLAO</name>
<keyword evidence="4" id="KW-1185">Reference proteome</keyword>